<dbReference type="Proteomes" id="UP000037122">
    <property type="component" value="Unassembled WGS sequence"/>
</dbReference>
<dbReference type="VEuPathDB" id="FungiDB:QG37_06634"/>
<evidence type="ECO:0000313" key="3">
    <source>
        <dbReference type="Proteomes" id="UP000037122"/>
    </source>
</evidence>
<keyword evidence="1" id="KW-1133">Transmembrane helix</keyword>
<feature type="transmembrane region" description="Helical" evidence="1">
    <location>
        <begin position="38"/>
        <end position="58"/>
    </location>
</feature>
<name>A0A0L0NS21_CANAR</name>
<proteinExistence type="predicted"/>
<keyword evidence="1" id="KW-0472">Membrane</keyword>
<accession>A0A0L0NS21</accession>
<evidence type="ECO:0000256" key="1">
    <source>
        <dbReference type="SAM" id="Phobius"/>
    </source>
</evidence>
<dbReference type="EMBL" id="LGST01000047">
    <property type="protein sequence ID" value="KND96941.1"/>
    <property type="molecule type" value="Genomic_DNA"/>
</dbReference>
<organism evidence="2 3">
    <name type="scientific">Candidozyma auris</name>
    <name type="common">Yeast</name>
    <name type="synonym">Candida auris</name>
    <dbReference type="NCBI Taxonomy" id="498019"/>
    <lineage>
        <taxon>Eukaryota</taxon>
        <taxon>Fungi</taxon>
        <taxon>Dikarya</taxon>
        <taxon>Ascomycota</taxon>
        <taxon>Saccharomycotina</taxon>
        <taxon>Pichiomycetes</taxon>
        <taxon>Metschnikowiaceae</taxon>
        <taxon>Candidozyma</taxon>
    </lineage>
</organism>
<gene>
    <name evidence="2" type="ORF">QG37_06634</name>
</gene>
<evidence type="ECO:0000313" key="2">
    <source>
        <dbReference type="EMBL" id="KND96941.1"/>
    </source>
</evidence>
<sequence length="90" mass="10303">MALTGTYMIILREWYHRNNSEFANLSQNGIFDDMRSRQIFLCECFLMVTFTLAFLCFLGELHFEGAVRNGCKIVIGGGRGAKSIYRVPEI</sequence>
<protein>
    <submittedName>
        <fullName evidence="2">Uncharacterized protein</fullName>
    </submittedName>
</protein>
<keyword evidence="1" id="KW-0812">Transmembrane</keyword>
<comment type="caution">
    <text evidence="2">The sequence shown here is derived from an EMBL/GenBank/DDBJ whole genome shotgun (WGS) entry which is preliminary data.</text>
</comment>
<dbReference type="AlphaFoldDB" id="A0A0L0NS21"/>
<reference evidence="3" key="1">
    <citation type="journal article" date="2015" name="BMC Genomics">
        <title>Draft genome of a commonly misdiagnosed multidrug resistant pathogen Candida auris.</title>
        <authorList>
            <person name="Chatterjee S."/>
            <person name="Alampalli S.V."/>
            <person name="Nageshan R.K."/>
            <person name="Chettiar S.T."/>
            <person name="Joshi S."/>
            <person name="Tatu U.S."/>
        </authorList>
    </citation>
    <scope>NUCLEOTIDE SEQUENCE [LARGE SCALE GENOMIC DNA]</scope>
    <source>
        <strain evidence="3">6684</strain>
    </source>
</reference>